<reference evidence="1" key="1">
    <citation type="journal article" date="2018" name="Adv. Bot. Res.">
        <title>Chapter Four - Comparative Plastid Genomics of Glaucophytes species.</title>
        <authorList>
            <person name="Reyes-Prieto A."/>
            <person name="Russell S."/>
            <person name="Figueroa-Martinez F."/>
            <person name="Jackson C."/>
        </authorList>
    </citation>
    <scope>NUCLEOTIDE SEQUENCE</scope>
    <source>
        <strain evidence="1">NIES-764</strain>
    </source>
</reference>
<dbReference type="GeneID" id="37543650"/>
<dbReference type="AlphaFoldDB" id="A0A2Z4HG55"/>
<evidence type="ECO:0000313" key="1">
    <source>
        <dbReference type="EMBL" id="AWW13728.1"/>
    </source>
</evidence>
<dbReference type="EMBL" id="MG601102">
    <property type="protein sequence ID" value="AWW13728.1"/>
    <property type="molecule type" value="Genomic_DNA"/>
</dbReference>
<organism evidence="1">
    <name type="scientific">Cyanophora sudae</name>
    <dbReference type="NCBI Taxonomy" id="1522369"/>
    <lineage>
        <taxon>Eukaryota</taxon>
        <taxon>Glaucocystophyceae</taxon>
        <taxon>Cyanophorales</taxon>
        <taxon>Cyanophoraceae</taxon>
        <taxon>Cyanophora</taxon>
    </lineage>
</organism>
<geneLocation type="plastid" evidence="1"/>
<keyword evidence="1" id="KW-0934">Plastid</keyword>
<dbReference type="RefSeq" id="YP_009504493.1">
    <property type="nucleotide sequence ID" value="NC_038215.1"/>
</dbReference>
<sequence length="64" mass="7220">MEKIMFSLEKIREIGRFLIFRMFGPFIFEAIADRPIPPIIDGQIPISDITQKPIVAIEVGEGSS</sequence>
<accession>A0A2Z4HG55</accession>
<gene>
    <name evidence="1" type="primary">orf9</name>
</gene>
<protein>
    <submittedName>
        <fullName evidence="1">Uncharacterized protein</fullName>
    </submittedName>
</protein>
<name>A0A2Z4HG55_9EUKA</name>
<proteinExistence type="predicted"/>